<dbReference type="AlphaFoldDB" id="A0A1S1NQH1"/>
<gene>
    <name evidence="2" type="ORF">FY550_03230</name>
</gene>
<reference evidence="2 3" key="1">
    <citation type="submission" date="2019-08" db="EMBL/GenBank/DDBJ databases">
        <title>Complete genome sequence of Kushneria sp. YCWA18, a halophilic phosphate-solubilizing bacterium isolated from Daqiao saltern in China.</title>
        <authorList>
            <person name="Du G.-X."/>
            <person name="Qu L.-Y."/>
        </authorList>
    </citation>
    <scope>NUCLEOTIDE SEQUENCE [LARGE SCALE GENOMIC DNA]</scope>
    <source>
        <strain evidence="2 3">YCWA18</strain>
    </source>
</reference>
<sequence>MDGEGRRVRHVALFVQALSGGGVQRVLLTMARALLARGYRVDLLVTRAEGLLADQVPTGVQLIELGQVSAPMTRWLIFRADPLGVTALARPLILPRRNGEAIGSLAALAQYLRQYSPDVLFSARVNANLAALLAARLAGASTAVVVSERGSFEEKVAYSPRWRWRYVVPAIRRLYREAAAIVAVSEGTAESFVSTTGMKREKLQVIHNPVVDASLSERMQNDPGHPWLVSPHSVPVLLAVGRLEKRKGVDLLLTVLARVREQRDVRLIVLGEGEMRATLERQIDELGLAGHVDLVGWQDNPFAWMYRADLFVLPSDYEGLPGVLIQALACGCPVVSTDCPDGPREILEDGRYGRLVPVRDPAALADAILETLARPPKSALLIKRGQYFTISSAMDKFEILFDQISCHRANNR</sequence>
<dbReference type="PANTHER" id="PTHR12526:SF638">
    <property type="entry name" value="SPORE COAT PROTEIN SA"/>
    <property type="match status" value="1"/>
</dbReference>
<dbReference type="EMBL" id="CP043420">
    <property type="protein sequence ID" value="QEL10246.1"/>
    <property type="molecule type" value="Genomic_DNA"/>
</dbReference>
<keyword evidence="3" id="KW-1185">Reference proteome</keyword>
<proteinExistence type="predicted"/>
<dbReference type="OrthoDB" id="9792269at2"/>
<protein>
    <submittedName>
        <fullName evidence="2">Glycosyltransferase</fullName>
    </submittedName>
</protein>
<dbReference type="CDD" id="cd03811">
    <property type="entry name" value="GT4_GT28_WabH-like"/>
    <property type="match status" value="1"/>
</dbReference>
<dbReference type="GO" id="GO:0016757">
    <property type="term" value="F:glycosyltransferase activity"/>
    <property type="evidence" value="ECO:0007669"/>
    <property type="project" value="TreeGrafter"/>
</dbReference>
<organism evidence="2 3">
    <name type="scientific">Kushneria phosphatilytica</name>
    <dbReference type="NCBI Taxonomy" id="657387"/>
    <lineage>
        <taxon>Bacteria</taxon>
        <taxon>Pseudomonadati</taxon>
        <taxon>Pseudomonadota</taxon>
        <taxon>Gammaproteobacteria</taxon>
        <taxon>Oceanospirillales</taxon>
        <taxon>Halomonadaceae</taxon>
        <taxon>Kushneria</taxon>
    </lineage>
</organism>
<dbReference type="STRING" id="657387.BH688_16305"/>
<dbReference type="SUPFAM" id="SSF53756">
    <property type="entry name" value="UDP-Glycosyltransferase/glycogen phosphorylase"/>
    <property type="match status" value="1"/>
</dbReference>
<evidence type="ECO:0000259" key="1">
    <source>
        <dbReference type="Pfam" id="PF13439"/>
    </source>
</evidence>
<feature type="domain" description="Glycosyltransferase subfamily 4-like N-terminal" evidence="1">
    <location>
        <begin position="21"/>
        <end position="210"/>
    </location>
</feature>
<dbReference type="InterPro" id="IPR028098">
    <property type="entry name" value="Glyco_trans_4-like_N"/>
</dbReference>
<dbReference type="PANTHER" id="PTHR12526">
    <property type="entry name" value="GLYCOSYLTRANSFERASE"/>
    <property type="match status" value="1"/>
</dbReference>
<keyword evidence="2" id="KW-0808">Transferase</keyword>
<dbReference type="Pfam" id="PF13439">
    <property type="entry name" value="Glyco_transf_4"/>
    <property type="match status" value="1"/>
</dbReference>
<dbReference type="Pfam" id="PF13692">
    <property type="entry name" value="Glyco_trans_1_4"/>
    <property type="match status" value="1"/>
</dbReference>
<evidence type="ECO:0000313" key="3">
    <source>
        <dbReference type="Proteomes" id="UP000322553"/>
    </source>
</evidence>
<evidence type="ECO:0000313" key="2">
    <source>
        <dbReference type="EMBL" id="QEL10246.1"/>
    </source>
</evidence>
<dbReference type="Proteomes" id="UP000322553">
    <property type="component" value="Chromosome"/>
</dbReference>
<dbReference type="RefSeq" id="WP_070981669.1">
    <property type="nucleotide sequence ID" value="NZ_CP043420.1"/>
</dbReference>
<accession>A0A1S1NQH1</accession>
<dbReference type="KEGG" id="kuy:FY550_03230"/>
<dbReference type="Gene3D" id="3.40.50.2000">
    <property type="entry name" value="Glycogen Phosphorylase B"/>
    <property type="match status" value="2"/>
</dbReference>
<name>A0A1S1NQH1_9GAMM</name>